<dbReference type="PRINTS" id="PR00420">
    <property type="entry name" value="RNGMNOXGNASE"/>
</dbReference>
<keyword evidence="2" id="KW-0285">Flavoprotein</keyword>
<evidence type="ECO:0000256" key="3">
    <source>
        <dbReference type="ARBA" id="ARBA00022827"/>
    </source>
</evidence>
<dbReference type="PANTHER" id="PTHR47356:SF2">
    <property type="entry name" value="FAD-BINDING DOMAIN-CONTAINING PROTEIN-RELATED"/>
    <property type="match status" value="1"/>
</dbReference>
<dbReference type="Pfam" id="PF01494">
    <property type="entry name" value="FAD_binding_3"/>
    <property type="match status" value="1"/>
</dbReference>
<dbReference type="Gene3D" id="3.50.50.60">
    <property type="entry name" value="FAD/NAD(P)-binding domain"/>
    <property type="match status" value="1"/>
</dbReference>
<comment type="similarity">
    <text evidence="1">Belongs to the paxM FAD-dependent monooxygenase family.</text>
</comment>
<dbReference type="InterPro" id="IPR050562">
    <property type="entry name" value="FAD_mOase_fung"/>
</dbReference>
<accession>A0A9P6MU03</accession>
<feature type="compositionally biased region" description="Basic and acidic residues" evidence="5">
    <location>
        <begin position="368"/>
        <end position="382"/>
    </location>
</feature>
<dbReference type="Proteomes" id="UP000703661">
    <property type="component" value="Unassembled WGS sequence"/>
</dbReference>
<evidence type="ECO:0000259" key="6">
    <source>
        <dbReference type="Pfam" id="PF01494"/>
    </source>
</evidence>
<evidence type="ECO:0000256" key="4">
    <source>
        <dbReference type="ARBA" id="ARBA00023002"/>
    </source>
</evidence>
<evidence type="ECO:0000256" key="1">
    <source>
        <dbReference type="ARBA" id="ARBA00007992"/>
    </source>
</evidence>
<dbReference type="EMBL" id="JAAAID010000978">
    <property type="protein sequence ID" value="KAG0012469.1"/>
    <property type="molecule type" value="Genomic_DNA"/>
</dbReference>
<name>A0A9P6MU03_9FUNG</name>
<sequence>MCLGPNILPAFEQLGLMDDLLKISYRGVTMDVYSDKLKKVGLAKVGQIGPVEDNEIGYDGAFFSRPDLHRLLLSKVPAEKIHFGKRVLTVGQSEHGALIRCADGSVHEGDILIGADGAYSAIRQGLYEHLEKEWTLISVPGNRICWGVTNQLTSEGNKAAFHNSEWGPQSVDVAIAPLLDLKVPFGGLLGDLISVTPKDLISNVYLEEKLFKTWTHGRIALIGDACHKMLPSAGQGAVNAMEDAVIIANCIYELSSTSLKDVEAALQDYRAQRYPQAKIQVENSAAMGKVLYGQTWFEKFLRKMIFGYMPKWLENSGARKASEYRPQATFLPFAPKRGTINVTPQKLSKKYQELQMKKHNPAPASAEGSKERRREDDREGLRPDLQVEINNQTVLYMEVKPPSSSAKLTNLADRWKLVNLAKDELDAPLRKHIRLPFMTIIRIFGRKMEIYTVGLQNGIYHLQKQFHVYVPHPRNDAEPVRACLQALYSIKNWLHDLHLPPTLELVQPRPRPVELDDVKKSQITPTKRRMF</sequence>
<dbReference type="AlphaFoldDB" id="A0A9P6MU03"/>
<feature type="domain" description="FAD-binding" evidence="6">
    <location>
        <begin position="201"/>
        <end position="283"/>
    </location>
</feature>
<dbReference type="InterPro" id="IPR002938">
    <property type="entry name" value="FAD-bd"/>
</dbReference>
<protein>
    <recommendedName>
        <fullName evidence="6">FAD-binding domain-containing protein</fullName>
    </recommendedName>
</protein>
<evidence type="ECO:0000313" key="7">
    <source>
        <dbReference type="EMBL" id="KAG0012469.1"/>
    </source>
</evidence>
<reference evidence="7" key="1">
    <citation type="journal article" date="2020" name="Fungal Divers.">
        <title>Resolving the Mortierellaceae phylogeny through synthesis of multi-gene phylogenetics and phylogenomics.</title>
        <authorList>
            <person name="Vandepol N."/>
            <person name="Liber J."/>
            <person name="Desiro A."/>
            <person name="Na H."/>
            <person name="Kennedy M."/>
            <person name="Barry K."/>
            <person name="Grigoriev I.V."/>
            <person name="Miller A.N."/>
            <person name="O'Donnell K."/>
            <person name="Stajich J.E."/>
            <person name="Bonito G."/>
        </authorList>
    </citation>
    <scope>NUCLEOTIDE SEQUENCE</scope>
    <source>
        <strain evidence="7">NRRL 2769</strain>
    </source>
</reference>
<dbReference type="GO" id="GO:0004497">
    <property type="term" value="F:monooxygenase activity"/>
    <property type="evidence" value="ECO:0007669"/>
    <property type="project" value="InterPro"/>
</dbReference>
<feature type="region of interest" description="Disordered" evidence="5">
    <location>
        <begin position="353"/>
        <end position="383"/>
    </location>
</feature>
<organism evidence="7 8">
    <name type="scientific">Entomortierella chlamydospora</name>
    <dbReference type="NCBI Taxonomy" id="101097"/>
    <lineage>
        <taxon>Eukaryota</taxon>
        <taxon>Fungi</taxon>
        <taxon>Fungi incertae sedis</taxon>
        <taxon>Mucoromycota</taxon>
        <taxon>Mortierellomycotina</taxon>
        <taxon>Mortierellomycetes</taxon>
        <taxon>Mortierellales</taxon>
        <taxon>Mortierellaceae</taxon>
        <taxon>Entomortierella</taxon>
    </lineage>
</organism>
<evidence type="ECO:0000313" key="8">
    <source>
        <dbReference type="Proteomes" id="UP000703661"/>
    </source>
</evidence>
<dbReference type="GO" id="GO:0071949">
    <property type="term" value="F:FAD binding"/>
    <property type="evidence" value="ECO:0007669"/>
    <property type="project" value="InterPro"/>
</dbReference>
<dbReference type="SUPFAM" id="SSF51905">
    <property type="entry name" value="FAD/NAD(P)-binding domain"/>
    <property type="match status" value="1"/>
</dbReference>
<dbReference type="PANTHER" id="PTHR47356">
    <property type="entry name" value="FAD-DEPENDENT MONOOXYGENASE ASQG-RELATED"/>
    <property type="match status" value="1"/>
</dbReference>
<comment type="caution">
    <text evidence="7">The sequence shown here is derived from an EMBL/GenBank/DDBJ whole genome shotgun (WGS) entry which is preliminary data.</text>
</comment>
<evidence type="ECO:0000256" key="2">
    <source>
        <dbReference type="ARBA" id="ARBA00022630"/>
    </source>
</evidence>
<proteinExistence type="inferred from homology"/>
<evidence type="ECO:0000256" key="5">
    <source>
        <dbReference type="SAM" id="MobiDB-lite"/>
    </source>
</evidence>
<keyword evidence="8" id="KW-1185">Reference proteome</keyword>
<keyword evidence="4" id="KW-0560">Oxidoreductase</keyword>
<gene>
    <name evidence="7" type="ORF">BGZ80_011712</name>
</gene>
<dbReference type="InterPro" id="IPR036188">
    <property type="entry name" value="FAD/NAD-bd_sf"/>
</dbReference>
<keyword evidence="3" id="KW-0274">FAD</keyword>